<accession>A0A6N7PNE4</accession>
<evidence type="ECO:0000313" key="1">
    <source>
        <dbReference type="EMBL" id="MRG93538.1"/>
    </source>
</evidence>
<dbReference type="EMBL" id="WJIE01000004">
    <property type="protein sequence ID" value="MRG93538.1"/>
    <property type="molecule type" value="Genomic_DNA"/>
</dbReference>
<evidence type="ECO:0000313" key="2">
    <source>
        <dbReference type="Proteomes" id="UP000440224"/>
    </source>
</evidence>
<dbReference type="Proteomes" id="UP000440224">
    <property type="component" value="Unassembled WGS sequence"/>
</dbReference>
<name>A0A6N7PNE4_9BACT</name>
<sequence>MDGFTCTTVLVRIRGTQFHLGLGRNDEPHEPVLHLAWHRDVRDEPLEGIITRGEVKLPAAVIKLSLDPLIDETLQVLARRVARRYANTGLAYGFGEATATFDQGTGALTDDDAAFTCATFVLAMLRSVGVQMIDVSRWREPTEEDLRWQRDIGDVLVQWIQRSIHGADLTRAEERVEQDLGARRYRPTDVAAASLFGPGTWPVGAEDVEPQASMLASKLPWPGA</sequence>
<comment type="caution">
    <text evidence="1">The sequence shown here is derived from an EMBL/GenBank/DDBJ whole genome shotgun (WGS) entry which is preliminary data.</text>
</comment>
<dbReference type="OrthoDB" id="6902965at2"/>
<dbReference type="AlphaFoldDB" id="A0A6N7PNE4"/>
<organism evidence="1 2">
    <name type="scientific">Polyangium spumosum</name>
    <dbReference type="NCBI Taxonomy" id="889282"/>
    <lineage>
        <taxon>Bacteria</taxon>
        <taxon>Pseudomonadati</taxon>
        <taxon>Myxococcota</taxon>
        <taxon>Polyangia</taxon>
        <taxon>Polyangiales</taxon>
        <taxon>Polyangiaceae</taxon>
        <taxon>Polyangium</taxon>
    </lineage>
</organism>
<protein>
    <submittedName>
        <fullName evidence="1">Uncharacterized protein</fullName>
    </submittedName>
</protein>
<reference evidence="1 2" key="1">
    <citation type="submission" date="2019-10" db="EMBL/GenBank/DDBJ databases">
        <title>A soil myxobacterium in the family Polyangiaceae.</title>
        <authorList>
            <person name="Li Y."/>
            <person name="Wang J."/>
        </authorList>
    </citation>
    <scope>NUCLEOTIDE SEQUENCE [LARGE SCALE GENOMIC DNA]</scope>
    <source>
        <strain evidence="1 2">DSM 14734</strain>
    </source>
</reference>
<keyword evidence="2" id="KW-1185">Reference proteome</keyword>
<gene>
    <name evidence="1" type="ORF">GF068_16700</name>
</gene>
<proteinExistence type="predicted"/>
<dbReference type="RefSeq" id="WP_153820361.1">
    <property type="nucleotide sequence ID" value="NZ_WJIE01000004.1"/>
</dbReference>